<sequence length="40" mass="4532">MMIINYLTENAMFMNSYSAYLGIIIIIITLPNSYDIARSG</sequence>
<keyword evidence="1" id="KW-0812">Transmembrane</keyword>
<organism evidence="2 3">
    <name type="scientific">Candidatus Nitrosocosmicus arcticus</name>
    <dbReference type="NCBI Taxonomy" id="2035267"/>
    <lineage>
        <taxon>Archaea</taxon>
        <taxon>Nitrososphaerota</taxon>
        <taxon>Nitrososphaeria</taxon>
        <taxon>Nitrososphaerales</taxon>
        <taxon>Nitrososphaeraceae</taxon>
        <taxon>Candidatus Nitrosocosmicus</taxon>
    </lineage>
</organism>
<keyword evidence="1" id="KW-0472">Membrane</keyword>
<evidence type="ECO:0000313" key="2">
    <source>
        <dbReference type="EMBL" id="TVP39728.1"/>
    </source>
</evidence>
<feature type="transmembrane region" description="Helical" evidence="1">
    <location>
        <begin position="12"/>
        <end position="30"/>
    </location>
</feature>
<reference evidence="2 3" key="1">
    <citation type="journal article" date="2019" name="Front. Microbiol.">
        <title>Ammonia Oxidation by the Arctic Terrestrial Thaumarchaeote Candidatus Nitrosocosmicus arcticus Is Stimulated by Increasing Temperatures.</title>
        <authorList>
            <person name="Alves R.J.E."/>
            <person name="Kerou M."/>
            <person name="Zappe A."/>
            <person name="Bittner R."/>
            <person name="Abby S.S."/>
            <person name="Schmidt H.A."/>
            <person name="Pfeifer K."/>
            <person name="Schleper C."/>
        </authorList>
    </citation>
    <scope>NUCLEOTIDE SEQUENCE [LARGE SCALE GENOMIC DNA]</scope>
    <source>
        <strain evidence="2 3">Kfb</strain>
    </source>
</reference>
<dbReference type="Proteomes" id="UP000315289">
    <property type="component" value="Unassembled WGS sequence"/>
</dbReference>
<comment type="caution">
    <text evidence="2">The sequence shown here is derived from an EMBL/GenBank/DDBJ whole genome shotgun (WGS) entry which is preliminary data.</text>
</comment>
<gene>
    <name evidence="2" type="ORF">NARC_130067</name>
</gene>
<keyword evidence="3" id="KW-1185">Reference proteome</keyword>
<keyword evidence="1" id="KW-1133">Transmembrane helix</keyword>
<evidence type="ECO:0000313" key="3">
    <source>
        <dbReference type="Proteomes" id="UP000315289"/>
    </source>
</evidence>
<protein>
    <submittedName>
        <fullName evidence="2">Uncharacterized protein</fullName>
    </submittedName>
</protein>
<evidence type="ECO:0000256" key="1">
    <source>
        <dbReference type="SAM" id="Phobius"/>
    </source>
</evidence>
<proteinExistence type="predicted"/>
<name>A0A557ST19_9ARCH</name>
<accession>A0A557ST19</accession>
<dbReference type="EMBL" id="VOAH01000013">
    <property type="protein sequence ID" value="TVP39728.1"/>
    <property type="molecule type" value="Genomic_DNA"/>
</dbReference>
<dbReference type="AlphaFoldDB" id="A0A557ST19"/>